<evidence type="ECO:0000313" key="8">
    <source>
        <dbReference type="Proteomes" id="UP000078397"/>
    </source>
</evidence>
<evidence type="ECO:0000313" key="7">
    <source>
        <dbReference type="EMBL" id="OAQ60559.1"/>
    </source>
</evidence>
<accession>A0A179F621</accession>
<comment type="subcellular location">
    <subcellularLocation>
        <location evidence="1">Secreted</location>
    </subcellularLocation>
</comment>
<evidence type="ECO:0000256" key="5">
    <source>
        <dbReference type="SAM" id="SignalP"/>
    </source>
</evidence>
<organism evidence="7 8">
    <name type="scientific">Pochonia chlamydosporia 170</name>
    <dbReference type="NCBI Taxonomy" id="1380566"/>
    <lineage>
        <taxon>Eukaryota</taxon>
        <taxon>Fungi</taxon>
        <taxon>Dikarya</taxon>
        <taxon>Ascomycota</taxon>
        <taxon>Pezizomycotina</taxon>
        <taxon>Sordariomycetes</taxon>
        <taxon>Hypocreomycetidae</taxon>
        <taxon>Hypocreales</taxon>
        <taxon>Clavicipitaceae</taxon>
        <taxon>Pochonia</taxon>
    </lineage>
</organism>
<reference evidence="7 8" key="1">
    <citation type="journal article" date="2016" name="PLoS Pathog.">
        <title>Biosynthesis of antibiotic leucinostatins in bio-control fungus Purpureocillium lilacinum and their inhibition on phytophthora revealed by genome mining.</title>
        <authorList>
            <person name="Wang G."/>
            <person name="Liu Z."/>
            <person name="Lin R."/>
            <person name="Li E."/>
            <person name="Mao Z."/>
            <person name="Ling J."/>
            <person name="Yang Y."/>
            <person name="Yin W.B."/>
            <person name="Xie B."/>
        </authorList>
    </citation>
    <scope>NUCLEOTIDE SEQUENCE [LARGE SCALE GENOMIC DNA]</scope>
    <source>
        <strain evidence="7">170</strain>
    </source>
</reference>
<evidence type="ECO:0000256" key="3">
    <source>
        <dbReference type="ARBA" id="ARBA00022729"/>
    </source>
</evidence>
<comment type="caution">
    <text evidence="7">The sequence shown here is derived from an EMBL/GenBank/DDBJ whole genome shotgun (WGS) entry which is preliminary data.</text>
</comment>
<dbReference type="InterPro" id="IPR032382">
    <property type="entry name" value="AltA1"/>
</dbReference>
<keyword evidence="4" id="KW-1015">Disulfide bond</keyword>
<keyword evidence="8" id="KW-1185">Reference proteome</keyword>
<dbReference type="RefSeq" id="XP_018138437.1">
    <property type="nucleotide sequence ID" value="XM_018291863.1"/>
</dbReference>
<evidence type="ECO:0000259" key="6">
    <source>
        <dbReference type="Pfam" id="PF16541"/>
    </source>
</evidence>
<dbReference type="KEGG" id="pchm:VFPPC_14092"/>
<sequence>MHISTILTISLATTAFSRAADKVCTSTSSATLTWRITNFDYHSLETFTTPAHQNDYGSANFTLENSALSYRTTCAGVSAQAPDYFYGDKVYECETPADEKGDMSRFAFDKKSGVLRINQTWVCERDGSRFDGLGEVRLDLKCREDRWVNPEWKMGEDYSRRSVSCGRVDVPVNITYLQGTA</sequence>
<dbReference type="OrthoDB" id="3539798at2759"/>
<dbReference type="GO" id="GO:0005576">
    <property type="term" value="C:extracellular region"/>
    <property type="evidence" value="ECO:0007669"/>
    <property type="project" value="UniProtKB-SubCell"/>
</dbReference>
<dbReference type="EMBL" id="LSBJ02000008">
    <property type="protein sequence ID" value="OAQ60559.1"/>
    <property type="molecule type" value="Genomic_DNA"/>
</dbReference>
<gene>
    <name evidence="7" type="ORF">VFPPC_14092</name>
</gene>
<dbReference type="AlphaFoldDB" id="A0A179F621"/>
<keyword evidence="2" id="KW-0964">Secreted</keyword>
<protein>
    <recommendedName>
        <fullName evidence="6">AA1-like domain-containing protein</fullName>
    </recommendedName>
</protein>
<name>A0A179F621_METCM</name>
<feature type="signal peptide" evidence="5">
    <location>
        <begin position="1"/>
        <end position="19"/>
    </location>
</feature>
<evidence type="ECO:0000256" key="2">
    <source>
        <dbReference type="ARBA" id="ARBA00022525"/>
    </source>
</evidence>
<dbReference type="GeneID" id="28855857"/>
<evidence type="ECO:0000256" key="1">
    <source>
        <dbReference type="ARBA" id="ARBA00004613"/>
    </source>
</evidence>
<evidence type="ECO:0000256" key="4">
    <source>
        <dbReference type="ARBA" id="ARBA00023157"/>
    </source>
</evidence>
<feature type="domain" description="AA1-like" evidence="6">
    <location>
        <begin position="36"/>
        <end position="165"/>
    </location>
</feature>
<feature type="chain" id="PRO_5008101281" description="AA1-like domain-containing protein" evidence="5">
    <location>
        <begin position="20"/>
        <end position="181"/>
    </location>
</feature>
<proteinExistence type="predicted"/>
<dbReference type="Proteomes" id="UP000078397">
    <property type="component" value="Unassembled WGS sequence"/>
</dbReference>
<dbReference type="Pfam" id="PF16541">
    <property type="entry name" value="AltA1"/>
    <property type="match status" value="1"/>
</dbReference>
<keyword evidence="3 5" id="KW-0732">Signal</keyword>